<sequence>MAVDKADNDTFVVIKCATDINMSSELEQLEANCYGGNEILISGNDPIPAFTLNGIVKEYPSAQKAANVSGNDLEDWHLSKEPKDFKYARGMTGDRVRKFKGFVSAYGEAGTANGLQTYSATISAMHKIEIEEAP</sequence>
<reference evidence="1 2" key="1">
    <citation type="journal article" date="2009" name="Stand. Genomic Sci.">
        <title>Complete genome sequence of Dyadobacter fermentans type strain (NS114).</title>
        <authorList>
            <person name="Lang E."/>
            <person name="Lapidus A."/>
            <person name="Chertkov O."/>
            <person name="Brettin T."/>
            <person name="Detter J.C."/>
            <person name="Han C."/>
            <person name="Copeland A."/>
            <person name="Glavina Del Rio T."/>
            <person name="Nolan M."/>
            <person name="Chen F."/>
            <person name="Lucas S."/>
            <person name="Tice H."/>
            <person name="Cheng J.F."/>
            <person name="Land M."/>
            <person name="Hauser L."/>
            <person name="Chang Y.J."/>
            <person name="Jeffries C.D."/>
            <person name="Kopitz M."/>
            <person name="Bruce D."/>
            <person name="Goodwin L."/>
            <person name="Pitluck S."/>
            <person name="Ovchinnikova G."/>
            <person name="Pati A."/>
            <person name="Ivanova N."/>
            <person name="Mavrommatis K."/>
            <person name="Chen A."/>
            <person name="Palaniappan K."/>
            <person name="Chain P."/>
            <person name="Bristow J."/>
            <person name="Eisen J.A."/>
            <person name="Markowitz V."/>
            <person name="Hugenholtz P."/>
            <person name="Goker M."/>
            <person name="Rohde M."/>
            <person name="Kyrpides N.C."/>
            <person name="Klenk H.P."/>
        </authorList>
    </citation>
    <scope>NUCLEOTIDE SEQUENCE [LARGE SCALE GENOMIC DNA]</scope>
    <source>
        <strain evidence="2">ATCC 700827 / DSM 18053 / CIP 107007 / KCTC 52180 / NS114</strain>
    </source>
</reference>
<dbReference type="HOGENOM" id="CLU_1892898_0_0_10"/>
<dbReference type="AlphaFoldDB" id="C6VVH5"/>
<dbReference type="KEGG" id="dfe:Dfer_5514"/>
<dbReference type="EMBL" id="CP001619">
    <property type="protein sequence ID" value="ACT96705.1"/>
    <property type="molecule type" value="Genomic_DNA"/>
</dbReference>
<evidence type="ECO:0000313" key="1">
    <source>
        <dbReference type="EMBL" id="ACT96705.1"/>
    </source>
</evidence>
<name>C6VVH5_DYAFD</name>
<organism evidence="1 2">
    <name type="scientific">Dyadobacter fermentans (strain ATCC 700827 / DSM 18053 / CIP 107007 / KCTC 52180 / NS114)</name>
    <dbReference type="NCBI Taxonomy" id="471854"/>
    <lineage>
        <taxon>Bacteria</taxon>
        <taxon>Pseudomonadati</taxon>
        <taxon>Bacteroidota</taxon>
        <taxon>Cytophagia</taxon>
        <taxon>Cytophagales</taxon>
        <taxon>Spirosomataceae</taxon>
        <taxon>Dyadobacter</taxon>
    </lineage>
</organism>
<gene>
    <name evidence="1" type="ordered locus">Dfer_5514</name>
</gene>
<dbReference type="STRING" id="471854.Dfer_5514"/>
<accession>C6VVH5</accession>
<dbReference type="Proteomes" id="UP000002011">
    <property type="component" value="Chromosome"/>
</dbReference>
<keyword evidence="2" id="KW-1185">Reference proteome</keyword>
<evidence type="ECO:0000313" key="2">
    <source>
        <dbReference type="Proteomes" id="UP000002011"/>
    </source>
</evidence>
<proteinExistence type="predicted"/>
<protein>
    <submittedName>
        <fullName evidence="1">Uncharacterized protein</fullName>
    </submittedName>
</protein>